<comment type="subcellular location">
    <subcellularLocation>
        <location evidence="1">Cell inner membrane</location>
        <topology evidence="1">Single-pass type II membrane protein</topology>
        <orientation evidence="1">Periplasmic side</orientation>
    </subcellularLocation>
</comment>
<keyword evidence="6 12" id="KW-0472">Membrane</keyword>
<dbReference type="PANTHER" id="PTHR47529">
    <property type="entry name" value="PEPTIDYL-PROLYL CIS-TRANS ISOMERASE D"/>
    <property type="match status" value="1"/>
</dbReference>
<dbReference type="AlphaFoldDB" id="A0A1I4RL69"/>
<accession>A0A1I4RL69</accession>
<dbReference type="OrthoDB" id="9812372at2"/>
<keyword evidence="11" id="KW-0697">Rotamase</keyword>
<organism evidence="14 15">
    <name type="scientific">Halopseudomonas yangmingensis</name>
    <dbReference type="NCBI Taxonomy" id="1720063"/>
    <lineage>
        <taxon>Bacteria</taxon>
        <taxon>Pseudomonadati</taxon>
        <taxon>Pseudomonadota</taxon>
        <taxon>Gammaproteobacteria</taxon>
        <taxon>Pseudomonadales</taxon>
        <taxon>Pseudomonadaceae</taxon>
        <taxon>Halopseudomonas</taxon>
    </lineage>
</organism>
<dbReference type="Gene3D" id="1.10.4030.10">
    <property type="entry name" value="Porin chaperone SurA, peptide-binding domain"/>
    <property type="match status" value="1"/>
</dbReference>
<dbReference type="GO" id="GO:0003755">
    <property type="term" value="F:peptidyl-prolyl cis-trans isomerase activity"/>
    <property type="evidence" value="ECO:0007669"/>
    <property type="project" value="UniProtKB-KW"/>
</dbReference>
<evidence type="ECO:0000256" key="12">
    <source>
        <dbReference type="SAM" id="Phobius"/>
    </source>
</evidence>
<dbReference type="Proteomes" id="UP000243629">
    <property type="component" value="Unassembled WGS sequence"/>
</dbReference>
<dbReference type="Pfam" id="PF13624">
    <property type="entry name" value="SurA_N_3"/>
    <property type="match status" value="1"/>
</dbReference>
<feature type="transmembrane region" description="Helical" evidence="12">
    <location>
        <begin position="12"/>
        <end position="30"/>
    </location>
</feature>
<keyword evidence="4 12" id="KW-0812">Transmembrane</keyword>
<dbReference type="STRING" id="1720063.SAMN05216217_10759"/>
<evidence type="ECO:0000313" key="15">
    <source>
        <dbReference type="Proteomes" id="UP000243629"/>
    </source>
</evidence>
<dbReference type="PROSITE" id="PS01096">
    <property type="entry name" value="PPIC_PPIASE_1"/>
    <property type="match status" value="1"/>
</dbReference>
<dbReference type="PANTHER" id="PTHR47529:SF1">
    <property type="entry name" value="PERIPLASMIC CHAPERONE PPID"/>
    <property type="match status" value="1"/>
</dbReference>
<comment type="similarity">
    <text evidence="8">Belongs to the PpiD chaperone family.</text>
</comment>
<dbReference type="EMBL" id="FOUI01000007">
    <property type="protein sequence ID" value="SFM53002.1"/>
    <property type="molecule type" value="Genomic_DNA"/>
</dbReference>
<dbReference type="Pfam" id="PF00639">
    <property type="entry name" value="Rotamase"/>
    <property type="match status" value="1"/>
</dbReference>
<dbReference type="InterPro" id="IPR023058">
    <property type="entry name" value="PPIase_PpiC_CS"/>
</dbReference>
<evidence type="ECO:0000256" key="9">
    <source>
        <dbReference type="ARBA" id="ARBA00040743"/>
    </source>
</evidence>
<dbReference type="SUPFAM" id="SSF54534">
    <property type="entry name" value="FKBP-like"/>
    <property type="match status" value="1"/>
</dbReference>
<evidence type="ECO:0000256" key="7">
    <source>
        <dbReference type="ARBA" id="ARBA00023186"/>
    </source>
</evidence>
<evidence type="ECO:0000256" key="5">
    <source>
        <dbReference type="ARBA" id="ARBA00022989"/>
    </source>
</evidence>
<dbReference type="Gene3D" id="3.10.50.40">
    <property type="match status" value="1"/>
</dbReference>
<protein>
    <recommendedName>
        <fullName evidence="9">Periplasmic chaperone PpiD</fullName>
    </recommendedName>
    <alternativeName>
        <fullName evidence="10">Periplasmic folding chaperone</fullName>
    </alternativeName>
</protein>
<keyword evidence="2" id="KW-1003">Cell membrane</keyword>
<evidence type="ECO:0000256" key="8">
    <source>
        <dbReference type="ARBA" id="ARBA00038408"/>
    </source>
</evidence>
<evidence type="ECO:0000256" key="1">
    <source>
        <dbReference type="ARBA" id="ARBA00004382"/>
    </source>
</evidence>
<evidence type="ECO:0000256" key="10">
    <source>
        <dbReference type="ARBA" id="ARBA00042775"/>
    </source>
</evidence>
<evidence type="ECO:0000259" key="13">
    <source>
        <dbReference type="PROSITE" id="PS50198"/>
    </source>
</evidence>
<evidence type="ECO:0000256" key="4">
    <source>
        <dbReference type="ARBA" id="ARBA00022692"/>
    </source>
</evidence>
<dbReference type="InterPro" id="IPR000297">
    <property type="entry name" value="PPIase_PpiC"/>
</dbReference>
<evidence type="ECO:0000256" key="2">
    <source>
        <dbReference type="ARBA" id="ARBA00022475"/>
    </source>
</evidence>
<dbReference type="InterPro" id="IPR027304">
    <property type="entry name" value="Trigger_fact/SurA_dom_sf"/>
</dbReference>
<gene>
    <name evidence="14" type="ORF">SAMN05216217_10759</name>
</gene>
<keyword evidence="15" id="KW-1185">Reference proteome</keyword>
<keyword evidence="11 14" id="KW-0413">Isomerase</keyword>
<dbReference type="InterPro" id="IPR052029">
    <property type="entry name" value="PpiD_chaperone"/>
</dbReference>
<evidence type="ECO:0000313" key="14">
    <source>
        <dbReference type="EMBL" id="SFM53002.1"/>
    </source>
</evidence>
<dbReference type="InterPro" id="IPR046357">
    <property type="entry name" value="PPIase_dom_sf"/>
</dbReference>
<dbReference type="SUPFAM" id="SSF109998">
    <property type="entry name" value="Triger factor/SurA peptide-binding domain-like"/>
    <property type="match status" value="1"/>
</dbReference>
<sequence>MLQNMRDNAQSWVAKVIVGVIVLVFALTGWESISRFTSDAQKAAEVNGNVISRTELDQAVSIQRGQLYRQLQQLGDGNFDPSMIDEARLRESVLDGMVERALLISAADDAGLYISDSMIDQLILATPDFQVDGRFDAGRFDVVIRNMGMASRLQFRDLVRQELKMSQLRNAYEATGFATLGERRQLARLENQTRDFAVIELRVDESDIQISDEEVADHYAANLSDYMSQEQLVLETLTLSRSSFFDQVEVDEGQLEAIYQREIGNLAEQRRASHIMFEVSDPAQEQQALERLQQVAERLAGGEDFAELARELSEDFGSASSGGDLGFTVAGSFDPAFEQALFALAEGEVSEPVRSEFGYHLIKLTALQAPEVPSFDEMRPELEADLKAEQVERRFVEATRELANLSYESPDLADPARALGLEVAVHTGFTRAGGEGILANPRVVSAAFEEEVLVDRLNSQLIELDADTVVVLRVREHQRPEQLPLEAVAGRITDVLRQQRVADQARQKAGELVASLRSGEQQLEQLADAEGLELSKHEAVRRGQRDLSAVLLQHVFAMPRPDGAAPRFAHFASPGGGQWLVRLTGVTVAEQAEAEVDNPMFGEFIAGQTAQQDFSALQEYLRSKSKIERY</sequence>
<keyword evidence="3" id="KW-0997">Cell inner membrane</keyword>
<evidence type="ECO:0000256" key="11">
    <source>
        <dbReference type="PROSITE-ProRule" id="PRU00278"/>
    </source>
</evidence>
<keyword evidence="7" id="KW-0143">Chaperone</keyword>
<evidence type="ECO:0000256" key="3">
    <source>
        <dbReference type="ARBA" id="ARBA00022519"/>
    </source>
</evidence>
<dbReference type="GO" id="GO:0005886">
    <property type="term" value="C:plasma membrane"/>
    <property type="evidence" value="ECO:0007669"/>
    <property type="project" value="UniProtKB-SubCell"/>
</dbReference>
<name>A0A1I4RL69_9GAMM</name>
<proteinExistence type="inferred from homology"/>
<dbReference type="PROSITE" id="PS50198">
    <property type="entry name" value="PPIC_PPIASE_2"/>
    <property type="match status" value="1"/>
</dbReference>
<evidence type="ECO:0000256" key="6">
    <source>
        <dbReference type="ARBA" id="ARBA00023136"/>
    </source>
</evidence>
<reference evidence="15" key="1">
    <citation type="submission" date="2016-10" db="EMBL/GenBank/DDBJ databases">
        <authorList>
            <person name="Varghese N."/>
            <person name="Submissions S."/>
        </authorList>
    </citation>
    <scope>NUCLEOTIDE SEQUENCE [LARGE SCALE GENOMIC DNA]</scope>
    <source>
        <strain evidence="15">DSM 24213</strain>
    </source>
</reference>
<feature type="domain" description="PpiC" evidence="13">
    <location>
        <begin position="267"/>
        <end position="366"/>
    </location>
</feature>
<dbReference type="RefSeq" id="WP_093475307.1">
    <property type="nucleotide sequence ID" value="NZ_FOUI01000007.1"/>
</dbReference>
<keyword evidence="5 12" id="KW-1133">Transmembrane helix</keyword>